<dbReference type="InterPro" id="IPR012349">
    <property type="entry name" value="Split_barrel_FMN-bd"/>
</dbReference>
<evidence type="ECO:0000313" key="1">
    <source>
        <dbReference type="EMBL" id="MDQ2069920.1"/>
    </source>
</evidence>
<dbReference type="InterPro" id="IPR024747">
    <property type="entry name" value="Pyridox_Oxase-rel"/>
</dbReference>
<name>A0ABU0W7A4_9GAMM</name>
<dbReference type="RefSeq" id="WP_306728413.1">
    <property type="nucleotide sequence ID" value="NZ_JAVDDT010000004.1"/>
</dbReference>
<sequence>MTAGHIVQRQRNRGKYDFDSLCAVLDDTIVGHVGIVQDAAPVVIPMLYAREGRDLLLHGSVASRLLGEMAKGIPVCVTVTHLDALVLAASVFDHSVNYRSAVIFGTAYAIEDPAEKARIFDRLVEYMIPGRTADARPANRKESAATTVLRLPIETFSVKQRTGPAGQPEAGDPTDVWTGLIPITTQCGKPLTEQSSGQVPGYIGNYRLDAGRLCRH</sequence>
<comment type="caution">
    <text evidence="1">The sequence shown here is derived from an EMBL/GenBank/DDBJ whole genome shotgun (WGS) entry which is preliminary data.</text>
</comment>
<dbReference type="Gene3D" id="2.30.110.10">
    <property type="entry name" value="Electron Transport, Fmn-binding Protein, Chain A"/>
    <property type="match status" value="1"/>
</dbReference>
<protein>
    <submittedName>
        <fullName evidence="1">Pyridoxamine 5'-phosphate oxidase family protein</fullName>
    </submittedName>
</protein>
<proteinExistence type="predicted"/>
<accession>A0ABU0W7A4</accession>
<dbReference type="PANTHER" id="PTHR34071:SF2">
    <property type="entry name" value="FLAVIN-NUCLEOTIDE-BINDING PROTEIN"/>
    <property type="match status" value="1"/>
</dbReference>
<reference evidence="1 2" key="1">
    <citation type="submission" date="2023-08" db="EMBL/GenBank/DDBJ databases">
        <title>Whole-genome sequencing of halo(alkali)philic microorganisms from hypersaline lakes.</title>
        <authorList>
            <person name="Sorokin D.Y."/>
            <person name="Abbas B."/>
            <person name="Merkel A.Y."/>
        </authorList>
    </citation>
    <scope>NUCLEOTIDE SEQUENCE [LARGE SCALE GENOMIC DNA]</scope>
    <source>
        <strain evidence="1 2">AB-CW4</strain>
    </source>
</reference>
<dbReference type="SUPFAM" id="SSF50475">
    <property type="entry name" value="FMN-binding split barrel"/>
    <property type="match status" value="1"/>
</dbReference>
<gene>
    <name evidence="1" type="ORF">RBH19_08545</name>
</gene>
<organism evidence="1 2">
    <name type="scientific">Natronospira bacteriovora</name>
    <dbReference type="NCBI Taxonomy" id="3069753"/>
    <lineage>
        <taxon>Bacteria</taxon>
        <taxon>Pseudomonadati</taxon>
        <taxon>Pseudomonadota</taxon>
        <taxon>Gammaproteobacteria</taxon>
        <taxon>Natronospirales</taxon>
        <taxon>Natronospiraceae</taxon>
        <taxon>Natronospira</taxon>
    </lineage>
</organism>
<dbReference type="PANTHER" id="PTHR34071">
    <property type="entry name" value="5-NITROIMIDAZOLE ANTIBIOTICS RESISTANCE PROTEIN, NIMA-FAMILY-RELATED PROTEIN-RELATED"/>
    <property type="match status" value="1"/>
</dbReference>
<dbReference type="Pfam" id="PF12900">
    <property type="entry name" value="Pyridox_ox_2"/>
    <property type="match status" value="1"/>
</dbReference>
<dbReference type="EMBL" id="JAVDDT010000004">
    <property type="protein sequence ID" value="MDQ2069920.1"/>
    <property type="molecule type" value="Genomic_DNA"/>
</dbReference>
<keyword evidence="2" id="KW-1185">Reference proteome</keyword>
<evidence type="ECO:0000313" key="2">
    <source>
        <dbReference type="Proteomes" id="UP001239019"/>
    </source>
</evidence>
<dbReference type="Proteomes" id="UP001239019">
    <property type="component" value="Unassembled WGS sequence"/>
</dbReference>